<evidence type="ECO:0000313" key="1">
    <source>
        <dbReference type="EMBL" id="KAI4467294.1"/>
    </source>
</evidence>
<keyword evidence="2" id="KW-1185">Reference proteome</keyword>
<proteinExistence type="predicted"/>
<accession>A0ACB9TKH0</accession>
<dbReference type="Proteomes" id="UP001056778">
    <property type="component" value="Chromosome 2"/>
</dbReference>
<name>A0ACB9TKH0_HOLOL</name>
<dbReference type="EMBL" id="CM043016">
    <property type="protein sequence ID" value="KAI4467294.1"/>
    <property type="molecule type" value="Genomic_DNA"/>
</dbReference>
<protein>
    <submittedName>
        <fullName evidence="1">Cyclin-dependent kinase inhibitor-related protein</fullName>
    </submittedName>
</protein>
<comment type="caution">
    <text evidence="1">The sequence shown here is derived from an EMBL/GenBank/DDBJ whole genome shotgun (WGS) entry which is preliminary data.</text>
</comment>
<sequence>MDSYPAADDLKKKYLHNAQIYLEVPEGDINLFKFEDLALKRLRLLKIFDIVPTQDCKKYSKEWTDHILHNIHVRYPDTFYALCNIDTDLKLSEEGILRIRYIDHVSHYILRMVYSNDTTLQSWFINREVDWLFLRFQNQDNGGKELFLKLNQLDYETVNTNEKENFCYNFVEYSADEMFYKVYFKQALDLIKLRKVRLHKGFAYVPRSLLVYCIIERFKAFLKQVCFHTKRNMVLINKQQRFVIAQVSKVLNNENSTIKTAANNLTEENRDIKVKLSDLKKYTNKSFPLCMKFLYDTLKETHHLKYGSRYQLGNFLKTIGLTLEESLELWKTEFTHEITETRFDKNMAGNSGENDFNTINFEKRLTSLKDSQESINNCCHWCLENRHNHKKIVNCWLNVLKRVKVEQRLILFYLANDVIQYSKRRNYDFVESWSTTLQKATTMVRDEKVKHKILRIFKIWEQRGVYGEEFITDLSGLISATPTARKSDDPQEFQSTYLITKIKNCAKLEADTDLKLKKYKEHNPKMMDGEALCASLKGTVPFYVIILSVIKVFIDRAHVDDVEKEMDDYVGHMEAYVNALKLEIKARHNLISLLQQAEIHLETDKKDVKLVANAYRAFAMRVKTMKKKLDEIIPTLNSPVPSPDINAPSPSPDSDLELPTTMATPPKSTNSDVIHLTYTNAGFYNPVPPPPSTESTSFPNNGFSSFLGANMPFNIENINAALFNTSQPSISSQSGIANETVTTDIYNSNSSISSLFSSLTQPPPPPDPVPTPMPVAAPSANDYQFNSQQVPLMPPPVPPFSKPDVTYNSNSYSGSYSTDSSTNFGNSNYNQSSNSYTHAPISFPSSVPPYQPTQSRPSPNFQTQNSYPPSSNFPPPTPTNNFDGPPMSNFPNTFVPPPPPAGPNYISNDEYNPEEEPETWDNEGVWEPPPVDLETPESPPNFEKESYSAPVEYHDNQTMGTGIDIDHRMLSLMGANNNSGIFLTVVFQLFCRIFTCDTNESESNHRKKDVDHRNLISLTGSPKENPSKIWKLEGDQDYRTQKQMDSGDQDYRMPFNFENLQLPPPPPPPNQISPNKLHKKHGQSPRKAQDNVESIDMDLSDDDNNHDGANATGKEAINDNLKVVTLIDEEKLEPPPPFPEFSDEADANANNLLDDLNNDLDETDDLISALGQQPPLQQREEEMMDGSIFEMNNMDRVWNNRIPPVNMMADVGPPVFPINGPPHNIRNGPPDIMIAPWPEFIDFRSGRGNKRGNYNNRGDFRGRPPMSGGRGGRRGRGGNFRGNRGGNHSQRGGGLQGNSRSRPPFFRGRFRGGY</sequence>
<organism evidence="1 2">
    <name type="scientific">Holotrichia oblita</name>
    <name type="common">Chafer beetle</name>
    <dbReference type="NCBI Taxonomy" id="644536"/>
    <lineage>
        <taxon>Eukaryota</taxon>
        <taxon>Metazoa</taxon>
        <taxon>Ecdysozoa</taxon>
        <taxon>Arthropoda</taxon>
        <taxon>Hexapoda</taxon>
        <taxon>Insecta</taxon>
        <taxon>Pterygota</taxon>
        <taxon>Neoptera</taxon>
        <taxon>Endopterygota</taxon>
        <taxon>Coleoptera</taxon>
        <taxon>Polyphaga</taxon>
        <taxon>Scarabaeiformia</taxon>
        <taxon>Scarabaeidae</taxon>
        <taxon>Melolonthinae</taxon>
        <taxon>Holotrichia</taxon>
    </lineage>
</organism>
<gene>
    <name evidence="1" type="ORF">MML48_2g00014370</name>
</gene>
<reference evidence="1" key="1">
    <citation type="submission" date="2022-04" db="EMBL/GenBank/DDBJ databases">
        <title>Chromosome-scale genome assembly of Holotrichia oblita Faldermann.</title>
        <authorList>
            <person name="Rongchong L."/>
        </authorList>
    </citation>
    <scope>NUCLEOTIDE SEQUENCE</scope>
    <source>
        <strain evidence="1">81SQS9</strain>
    </source>
</reference>
<keyword evidence="1" id="KW-0649">Protein kinase inhibitor</keyword>
<evidence type="ECO:0000313" key="2">
    <source>
        <dbReference type="Proteomes" id="UP001056778"/>
    </source>
</evidence>